<dbReference type="SUPFAM" id="SSF53756">
    <property type="entry name" value="UDP-Glycosyltransferase/glycogen phosphorylase"/>
    <property type="match status" value="2"/>
</dbReference>
<proteinExistence type="predicted"/>
<dbReference type="CDD" id="cd03801">
    <property type="entry name" value="GT4_PimA-like"/>
    <property type="match status" value="1"/>
</dbReference>
<keyword evidence="1" id="KW-0328">Glycosyltransferase</keyword>
<organism evidence="3 4">
    <name type="scientific">Kocuria soli</name>
    <dbReference type="NCBI Taxonomy" id="2485125"/>
    <lineage>
        <taxon>Bacteria</taxon>
        <taxon>Bacillati</taxon>
        <taxon>Actinomycetota</taxon>
        <taxon>Actinomycetes</taxon>
        <taxon>Micrococcales</taxon>
        <taxon>Micrococcaceae</taxon>
        <taxon>Kocuria</taxon>
    </lineage>
</organism>
<sequence length="881" mass="95653">MGCRRDPVPPARMMPFIMGQPYRVPPTVLPGSSTLRIRKACENEPIPGRPSQSKPCRGRAVSQWWREPEWPGKEKSVAVRLWLYTPWAPADPSAWSGVVAPMVNVVQALAGTQPDVEVHLLDPVTVRDAPVERLRARIRGLTGGGRTLPRHTPATARRRSRALRAEYLRRRARLTASSGDTGDLQGDREVVDVMVAVAASTDVLDLPPELHLIQVTDATFHALDGFYPMFRDLGPGDRRRGRAVEHAAAQRTDRYLVASEWAARSLTKDVGVPPERIHVAPFGPGVPAVPSRSTRTDPADQREVGAAEAAGHLKVLFVSSDWVRKGGDRALAVVEAGRRRRPVVFTVVGDVPEHLPEWVTGTGRVDRGHLSELYRRHDVLLEPARANAAGVVMTDALTHGLPVLAAKVGGVESIVIDGVTGWLVTGTDGDTGSEEEAAAYVEVLTSLDRARLDAAAQAARMDASRRLTWTAWVERLSAVVHEVAVEATAPRGSAVMISPVLPSAVAQESAGELFALRLHQVIAKNRRVLTVAVDGPANGRAVARGGTPPHRLIAPHGPNGASRLWWRVAGMHPCLTPRDLETVRGLLTRAALIDLQWEEQAALLPWLRRLNPTARIVVTLHDVLSQRFERQSRLATGPLRTVAWRGRAFLARRLERQILATADEVIVLSRKDADLLPAPVHGGRTGTTARVSVVPAPVSGQPREKDRAPEGPPRLLFVGYMARWENEHAILWFAREVLPLIRQAVPEVVVSVVGEGRRDPVARELEAAGVELLGYVEDLDVQYRAASAVVVPLRLGAGVKFKVVEAMLRAVPVVTTSVGMEGVGDGSWARVADTPPEFAAEVLEVLAAPAAAEQRAQTVAREVAEVFGPEAFDVAVGRVYR</sequence>
<name>A0A3N4A3I5_9MICC</name>
<evidence type="ECO:0000256" key="1">
    <source>
        <dbReference type="ARBA" id="ARBA00022676"/>
    </source>
</evidence>
<evidence type="ECO:0000313" key="4">
    <source>
        <dbReference type="Proteomes" id="UP000270616"/>
    </source>
</evidence>
<comment type="caution">
    <text evidence="3">The sequence shown here is derived from an EMBL/GenBank/DDBJ whole genome shotgun (WGS) entry which is preliminary data.</text>
</comment>
<dbReference type="GO" id="GO:0016757">
    <property type="term" value="F:glycosyltransferase activity"/>
    <property type="evidence" value="ECO:0007669"/>
    <property type="project" value="UniProtKB-KW"/>
</dbReference>
<dbReference type="Gene3D" id="3.40.50.2000">
    <property type="entry name" value="Glycogen Phosphorylase B"/>
    <property type="match status" value="3"/>
</dbReference>
<accession>A0A3N4A3I5</accession>
<evidence type="ECO:0000256" key="2">
    <source>
        <dbReference type="ARBA" id="ARBA00022679"/>
    </source>
</evidence>
<dbReference type="Pfam" id="PF13692">
    <property type="entry name" value="Glyco_trans_1_4"/>
    <property type="match status" value="2"/>
</dbReference>
<dbReference type="EMBL" id="RKMF01000009">
    <property type="protein sequence ID" value="ROZ63031.1"/>
    <property type="molecule type" value="Genomic_DNA"/>
</dbReference>
<keyword evidence="4" id="KW-1185">Reference proteome</keyword>
<dbReference type="PANTHER" id="PTHR12526">
    <property type="entry name" value="GLYCOSYLTRANSFERASE"/>
    <property type="match status" value="1"/>
</dbReference>
<reference evidence="3 4" key="1">
    <citation type="submission" date="2018-10" db="EMBL/GenBank/DDBJ databases">
        <title>Kocuria sp. M5W7-7, whole genome shotgun sequence.</title>
        <authorList>
            <person name="Tuo L."/>
        </authorList>
    </citation>
    <scope>NUCLEOTIDE SEQUENCE [LARGE SCALE GENOMIC DNA]</scope>
    <source>
        <strain evidence="3 4">M5W7-7</strain>
    </source>
</reference>
<keyword evidence="2 3" id="KW-0808">Transferase</keyword>
<protein>
    <submittedName>
        <fullName evidence="3">Glycosyltransferase</fullName>
    </submittedName>
</protein>
<dbReference type="Proteomes" id="UP000270616">
    <property type="component" value="Unassembled WGS sequence"/>
</dbReference>
<evidence type="ECO:0000313" key="3">
    <source>
        <dbReference type="EMBL" id="ROZ63031.1"/>
    </source>
</evidence>
<gene>
    <name evidence="3" type="ORF">EDL96_07940</name>
</gene>
<dbReference type="PANTHER" id="PTHR12526:SF510">
    <property type="entry name" value="D-INOSITOL 3-PHOSPHATE GLYCOSYLTRANSFERASE"/>
    <property type="match status" value="1"/>
</dbReference>
<dbReference type="AlphaFoldDB" id="A0A3N4A3I5"/>